<evidence type="ECO:0000313" key="1">
    <source>
        <dbReference type="EMBL" id="ROR76103.1"/>
    </source>
</evidence>
<keyword evidence="2" id="KW-1185">Reference proteome</keyword>
<proteinExistence type="predicted"/>
<gene>
    <name evidence="1" type="ORF">EDD42_4056</name>
</gene>
<dbReference type="Proteomes" id="UP000266915">
    <property type="component" value="Unassembled WGS sequence"/>
</dbReference>
<name>A0A3N2BLF1_9MICO</name>
<organism evidence="1 2">
    <name type="scientific">Plantibacter flavus</name>
    <dbReference type="NCBI Taxonomy" id="150123"/>
    <lineage>
        <taxon>Bacteria</taxon>
        <taxon>Bacillati</taxon>
        <taxon>Actinomycetota</taxon>
        <taxon>Actinomycetes</taxon>
        <taxon>Micrococcales</taxon>
        <taxon>Microbacteriaceae</taxon>
        <taxon>Plantibacter</taxon>
    </lineage>
</organism>
<evidence type="ECO:0000313" key="2">
    <source>
        <dbReference type="Proteomes" id="UP000266915"/>
    </source>
</evidence>
<dbReference type="RefSeq" id="WP_085514118.1">
    <property type="nucleotide sequence ID" value="NZ_FXAP01000007.1"/>
</dbReference>
<reference evidence="1 2" key="1">
    <citation type="submission" date="2018-11" db="EMBL/GenBank/DDBJ databases">
        <title>Sequencing the genomes of 1000 actinobacteria strains.</title>
        <authorList>
            <person name="Klenk H.-P."/>
        </authorList>
    </citation>
    <scope>NUCLEOTIDE SEQUENCE [LARGE SCALE GENOMIC DNA]</scope>
    <source>
        <strain evidence="1 2">DSM 14012</strain>
    </source>
</reference>
<dbReference type="AlphaFoldDB" id="A0A3N2BLF1"/>
<sequence length="123" mass="13281">MITVTHSGLPMPTPKEVRDLTIFLAANADVADADGDHVKAERFREMRLTVAGLAERAIDTSSVTRVVVVHHEPPGDHRIDLASTGRVYDRSELFRNGCAIVLQDAGRTLKLLPAPTAAMPLSA</sequence>
<comment type="caution">
    <text evidence="1">The sequence shown here is derived from an EMBL/GenBank/DDBJ whole genome shotgun (WGS) entry which is preliminary data.</text>
</comment>
<dbReference type="EMBL" id="RKHL01000002">
    <property type="protein sequence ID" value="ROR76103.1"/>
    <property type="molecule type" value="Genomic_DNA"/>
</dbReference>
<accession>A0A3N2BLF1</accession>
<protein>
    <submittedName>
        <fullName evidence="1">Uncharacterized protein</fullName>
    </submittedName>
</protein>